<comment type="caution">
    <text evidence="1">The sequence shown here is derived from an EMBL/GenBank/DDBJ whole genome shotgun (WGS) entry which is preliminary data.</text>
</comment>
<evidence type="ECO:0000313" key="1">
    <source>
        <dbReference type="EMBL" id="GAI07509.1"/>
    </source>
</evidence>
<protein>
    <submittedName>
        <fullName evidence="1">Uncharacterized protein</fullName>
    </submittedName>
</protein>
<reference evidence="1" key="1">
    <citation type="journal article" date="2014" name="Front. Microbiol.">
        <title>High frequency of phylogenetically diverse reductive dehalogenase-homologous genes in deep subseafloor sedimentary metagenomes.</title>
        <authorList>
            <person name="Kawai M."/>
            <person name="Futagami T."/>
            <person name="Toyoda A."/>
            <person name="Takaki Y."/>
            <person name="Nishi S."/>
            <person name="Hori S."/>
            <person name="Arai W."/>
            <person name="Tsubouchi T."/>
            <person name="Morono Y."/>
            <person name="Uchiyama I."/>
            <person name="Ito T."/>
            <person name="Fujiyama A."/>
            <person name="Inagaki F."/>
            <person name="Takami H."/>
        </authorList>
    </citation>
    <scope>NUCLEOTIDE SEQUENCE</scope>
    <source>
        <strain evidence="1">Expedition CK06-06</strain>
    </source>
</reference>
<sequence length="173" mass="18315">MPESEDVGDRRVGLRAGEICRLPKATKGQVLVMGDDGWEAGEAAAGAAHQVVTAEGTDDIETTSTAYVDMPDMEVTITTSGGKVLLLFNSLIDGYTTWALIYARIIRDAVVVGGGAAYAETIAVTMAVIAIDTPVAGTYTYKVQWHTSSGDTIKNFGSNADQTRRLIAIELLS</sequence>
<gene>
    <name evidence="1" type="ORF">S06H3_08284</name>
</gene>
<dbReference type="AlphaFoldDB" id="X1MMD5"/>
<dbReference type="EMBL" id="BARV01003474">
    <property type="protein sequence ID" value="GAI07509.1"/>
    <property type="molecule type" value="Genomic_DNA"/>
</dbReference>
<name>X1MMD5_9ZZZZ</name>
<accession>X1MMD5</accession>
<organism evidence="1">
    <name type="scientific">marine sediment metagenome</name>
    <dbReference type="NCBI Taxonomy" id="412755"/>
    <lineage>
        <taxon>unclassified sequences</taxon>
        <taxon>metagenomes</taxon>
        <taxon>ecological metagenomes</taxon>
    </lineage>
</organism>
<proteinExistence type="predicted"/>